<dbReference type="GO" id="GO:0016705">
    <property type="term" value="F:oxidoreductase activity, acting on paired donors, with incorporation or reduction of molecular oxygen"/>
    <property type="evidence" value="ECO:0007669"/>
    <property type="project" value="InterPro"/>
</dbReference>
<reference evidence="2" key="1">
    <citation type="submission" date="2014-01" db="EMBL/GenBank/DDBJ databases">
        <authorList>
            <person name="Brown-Elliot B."/>
            <person name="Wallace R."/>
            <person name="Lenaerts A."/>
            <person name="Ordway D."/>
            <person name="DeGroote M.A."/>
            <person name="Parker T."/>
            <person name="Sizemore C."/>
            <person name="Tallon L.J."/>
            <person name="Sadzewicz L.K."/>
            <person name="Sengamalay N."/>
            <person name="Fraser C.M."/>
            <person name="Hine E."/>
            <person name="Shefchek K.A."/>
            <person name="Das S.P."/>
            <person name="Tettelin H."/>
        </authorList>
    </citation>
    <scope>NUCLEOTIDE SEQUENCE [LARGE SCALE GENOMIC DNA]</scope>
    <source>
        <strain evidence="2">4042</strain>
    </source>
</reference>
<evidence type="ECO:0000313" key="2">
    <source>
        <dbReference type="EMBL" id="EUA59863.1"/>
    </source>
</evidence>
<feature type="region of interest" description="Disordered" evidence="1">
    <location>
        <begin position="25"/>
        <end position="46"/>
    </location>
</feature>
<dbReference type="GO" id="GO:0020037">
    <property type="term" value="F:heme binding"/>
    <property type="evidence" value="ECO:0007669"/>
    <property type="project" value="InterPro"/>
</dbReference>
<organism evidence="2">
    <name type="scientific">Mycobacterium xenopi 4042</name>
    <dbReference type="NCBI Taxonomy" id="1299334"/>
    <lineage>
        <taxon>Bacteria</taxon>
        <taxon>Bacillati</taxon>
        <taxon>Actinomycetota</taxon>
        <taxon>Actinomycetes</taxon>
        <taxon>Mycobacteriales</taxon>
        <taxon>Mycobacteriaceae</taxon>
        <taxon>Mycobacterium</taxon>
    </lineage>
</organism>
<dbReference type="EMBL" id="JAOB01000028">
    <property type="protein sequence ID" value="EUA59863.1"/>
    <property type="molecule type" value="Genomic_DNA"/>
</dbReference>
<comment type="caution">
    <text evidence="2">The sequence shown here is derived from an EMBL/GenBank/DDBJ whole genome shotgun (WGS) entry which is preliminary data.</text>
</comment>
<sequence length="159" mass="17085">MSRHHDVLQGFRNSTALSNAYGVSLDPVSRSPTPQGDVVSGHGRPGHLRLRTLVSKGLPPAGFVSSSAGSATGPNPSRRGLAVGKFRLHRRIRGKLPMDVISELMGVPEPDRRGSCAGDGVLHREDAWPTCPDRRAGVDRFDGLLTELIGEFKKTLLTT</sequence>
<evidence type="ECO:0000256" key="1">
    <source>
        <dbReference type="SAM" id="MobiDB-lite"/>
    </source>
</evidence>
<name>X8CWM6_MYCXE</name>
<proteinExistence type="predicted"/>
<protein>
    <submittedName>
        <fullName evidence="2">Putative cytochrome P450</fullName>
    </submittedName>
</protein>
<dbReference type="GO" id="GO:0004497">
    <property type="term" value="F:monooxygenase activity"/>
    <property type="evidence" value="ECO:0007669"/>
    <property type="project" value="InterPro"/>
</dbReference>
<dbReference type="Gene3D" id="1.10.630.10">
    <property type="entry name" value="Cytochrome P450"/>
    <property type="match status" value="1"/>
</dbReference>
<gene>
    <name evidence="2" type="ORF">I553_0022</name>
</gene>
<accession>X8CWM6</accession>
<dbReference type="GO" id="GO:0005506">
    <property type="term" value="F:iron ion binding"/>
    <property type="evidence" value="ECO:0007669"/>
    <property type="project" value="InterPro"/>
</dbReference>
<dbReference type="PATRIC" id="fig|1299334.3.peg.2528"/>
<dbReference type="AlphaFoldDB" id="X8CWM6"/>
<dbReference type="InterPro" id="IPR036396">
    <property type="entry name" value="Cyt_P450_sf"/>
</dbReference>